<protein>
    <submittedName>
        <fullName evidence="1">Uncharacterized protein</fullName>
    </submittedName>
</protein>
<dbReference type="AlphaFoldDB" id="A0AB38DTL6"/>
<name>A0AB38DTL6_9NEIS</name>
<accession>A0AB38DTL6</accession>
<dbReference type="Proteomes" id="UP000215033">
    <property type="component" value="Chromosome 1"/>
</dbReference>
<sequence length="55" mass="6098">MVVVAITDFQTAFGIKGTFHNKRWRNVTRSIHLSYSAIVAAETGLEPATSSFTRL</sequence>
<dbReference type="KEGG" id="nzo:SAMEA4504057_1819"/>
<organism evidence="1 2">
    <name type="scientific">Neisseria zoodegmatis</name>
    <dbReference type="NCBI Taxonomy" id="326523"/>
    <lineage>
        <taxon>Bacteria</taxon>
        <taxon>Pseudomonadati</taxon>
        <taxon>Pseudomonadota</taxon>
        <taxon>Betaproteobacteria</taxon>
        <taxon>Neisseriales</taxon>
        <taxon>Neisseriaceae</taxon>
        <taxon>Neisseria</taxon>
    </lineage>
</organism>
<evidence type="ECO:0000313" key="1">
    <source>
        <dbReference type="EMBL" id="SNU80303.1"/>
    </source>
</evidence>
<reference evidence="1 2" key="1">
    <citation type="submission" date="2017-06" db="EMBL/GenBank/DDBJ databases">
        <authorList>
            <consortium name="Pathogen Informatics"/>
        </authorList>
    </citation>
    <scope>NUCLEOTIDE SEQUENCE [LARGE SCALE GENOMIC DNA]</scope>
    <source>
        <strain evidence="1 2">NCTC12230</strain>
    </source>
</reference>
<gene>
    <name evidence="1" type="ORF">SAMEA4504057_01819</name>
</gene>
<evidence type="ECO:0000313" key="2">
    <source>
        <dbReference type="Proteomes" id="UP000215033"/>
    </source>
</evidence>
<dbReference type="EMBL" id="LT906434">
    <property type="protein sequence ID" value="SNU80303.1"/>
    <property type="molecule type" value="Genomic_DNA"/>
</dbReference>
<proteinExistence type="predicted"/>